<accession>A0A4V5PPC7</accession>
<dbReference type="Proteomes" id="UP000309215">
    <property type="component" value="Unassembled WGS sequence"/>
</dbReference>
<dbReference type="InterPro" id="IPR013320">
    <property type="entry name" value="ConA-like_dom_sf"/>
</dbReference>
<dbReference type="RefSeq" id="WP_136936063.1">
    <property type="nucleotide sequence ID" value="NZ_SSMQ01000113.1"/>
</dbReference>
<evidence type="ECO:0000313" key="4">
    <source>
        <dbReference type="Proteomes" id="UP000309215"/>
    </source>
</evidence>
<dbReference type="PROSITE" id="PS51257">
    <property type="entry name" value="PROKAR_LIPOPROTEIN"/>
    <property type="match status" value="1"/>
</dbReference>
<dbReference type="AlphaFoldDB" id="A0A4V5PPC7"/>
<feature type="domain" description="MAM" evidence="2">
    <location>
        <begin position="331"/>
        <end position="518"/>
    </location>
</feature>
<name>A0A4V5PPC7_9BACT</name>
<feature type="compositionally biased region" description="Basic and acidic residues" evidence="1">
    <location>
        <begin position="377"/>
        <end position="387"/>
    </location>
</feature>
<dbReference type="PROSITE" id="PS50060">
    <property type="entry name" value="MAM_2"/>
    <property type="match status" value="1"/>
</dbReference>
<comment type="caution">
    <text evidence="3">The sequence shown here is derived from an EMBL/GenBank/DDBJ whole genome shotgun (WGS) entry which is preliminary data.</text>
</comment>
<evidence type="ECO:0000313" key="3">
    <source>
        <dbReference type="EMBL" id="TKC94130.1"/>
    </source>
</evidence>
<dbReference type="SUPFAM" id="SSF49899">
    <property type="entry name" value="Concanavalin A-like lectins/glucanases"/>
    <property type="match status" value="1"/>
</dbReference>
<protein>
    <recommendedName>
        <fullName evidence="2">MAM domain-containing protein</fullName>
    </recommendedName>
</protein>
<dbReference type="GO" id="GO:0016020">
    <property type="term" value="C:membrane"/>
    <property type="evidence" value="ECO:0007669"/>
    <property type="project" value="InterPro"/>
</dbReference>
<sequence>MKEWMNWGRILAVSVSFVAAGCARQVSDAGRGQGGGSESDAQGGGGEGGATLGAMDCPVDCSLIDTPPCLVSVCDAETKRCAVVPRPAGTSCEDGLFCTVGDSCQGGVCVGGGPNPCGIEAAPCSVVTCHEATASCDEGPALDGVPCVSSDPCTVSATCKGGACNGAPKSCHFAPVPDDCHVAVCNPATGGCEPVPGNEGVACENGGDPCLTGKTCAAGICQGGGPKDCTGAADDCNEGVCDAATGACVGTPRGAGLSCTEVADECNTGMCDVSGVCQRVPTPGVACASAKNDCNEGVCDAAGACVGAPVNEGGACEDGNACTVGETCSAGSCTGGKAEGYVVYLHETFADNTAGWTLEGEWQIGPAKASPGNASHGSEDPDTDRTSTADNGIAGVNIGGYAAESVHPPVYLVSPAIDTSGTGSLWLSFYRWLNSDYAPYMTNTIDVFDGSTWVSVWNSGGPPALKDAAWTLMTYDLTAYRNPALRVRFGFEVGNGGVFTVSGWNLDDVTIANAVCEVADPPAPEPAPTSATD</sequence>
<reference evidence="3 4" key="1">
    <citation type="submission" date="2019-04" db="EMBL/GenBank/DDBJ databases">
        <authorList>
            <person name="Li Y."/>
            <person name="Wang J."/>
        </authorList>
    </citation>
    <scope>NUCLEOTIDE SEQUENCE [LARGE SCALE GENOMIC DNA]</scope>
    <source>
        <strain evidence="3 4">DSM 14668</strain>
    </source>
</reference>
<proteinExistence type="predicted"/>
<evidence type="ECO:0000256" key="1">
    <source>
        <dbReference type="SAM" id="MobiDB-lite"/>
    </source>
</evidence>
<dbReference type="EMBL" id="SSMQ01000113">
    <property type="protein sequence ID" value="TKC94130.1"/>
    <property type="molecule type" value="Genomic_DNA"/>
</dbReference>
<evidence type="ECO:0000259" key="2">
    <source>
        <dbReference type="PROSITE" id="PS50060"/>
    </source>
</evidence>
<dbReference type="OrthoDB" id="1013954at2"/>
<gene>
    <name evidence="3" type="ORF">E8A74_48785</name>
</gene>
<feature type="region of interest" description="Disordered" evidence="1">
    <location>
        <begin position="364"/>
        <end position="390"/>
    </location>
</feature>
<organism evidence="3 4">
    <name type="scientific">Polyangium fumosum</name>
    <dbReference type="NCBI Taxonomy" id="889272"/>
    <lineage>
        <taxon>Bacteria</taxon>
        <taxon>Pseudomonadati</taxon>
        <taxon>Myxococcota</taxon>
        <taxon>Polyangia</taxon>
        <taxon>Polyangiales</taxon>
        <taxon>Polyangiaceae</taxon>
        <taxon>Polyangium</taxon>
    </lineage>
</organism>
<dbReference type="InterPro" id="IPR000998">
    <property type="entry name" value="MAM_dom"/>
</dbReference>
<keyword evidence="4" id="KW-1185">Reference proteome</keyword>